<evidence type="ECO:0000313" key="3">
    <source>
        <dbReference type="EMBL" id="PZO55632.1"/>
    </source>
</evidence>
<evidence type="ECO:0000259" key="2">
    <source>
        <dbReference type="Pfam" id="PF20429"/>
    </source>
</evidence>
<dbReference type="Pfam" id="PF06485">
    <property type="entry name" value="Tab2-like_N"/>
    <property type="match status" value="1"/>
</dbReference>
<feature type="domain" description="RNA-binding protein Tab2-like N-terminal" evidence="1">
    <location>
        <begin position="4"/>
        <end position="114"/>
    </location>
</feature>
<dbReference type="InterPro" id="IPR046761">
    <property type="entry name" value="Tab2-like_C"/>
</dbReference>
<evidence type="ECO:0008006" key="5">
    <source>
        <dbReference type="Google" id="ProtNLM"/>
    </source>
</evidence>
<reference evidence="3 4" key="2">
    <citation type="submission" date="2018-06" db="EMBL/GenBank/DDBJ databases">
        <title>Metagenomic assembly of (sub)arctic Cyanobacteria and their associated microbiome from non-axenic cultures.</title>
        <authorList>
            <person name="Baurain D."/>
        </authorList>
    </citation>
    <scope>NUCLEOTIDE SEQUENCE [LARGE SCALE GENOMIC DNA]</scope>
    <source>
        <strain evidence="3">ULC027bin1</strain>
    </source>
</reference>
<dbReference type="Pfam" id="PF20429">
    <property type="entry name" value="Tab2-like_C"/>
    <property type="match status" value="1"/>
</dbReference>
<comment type="caution">
    <text evidence="3">The sequence shown here is derived from an EMBL/GenBank/DDBJ whole genome shotgun (WGS) entry which is preliminary data.</text>
</comment>
<protein>
    <recommendedName>
        <fullName evidence="5">DUF1092 domain-containing protein</fullName>
    </recommendedName>
</protein>
<dbReference type="Proteomes" id="UP000249794">
    <property type="component" value="Unassembled WGS sequence"/>
</dbReference>
<organism evidence="3 4">
    <name type="scientific">Phormidesmis priestleyi</name>
    <dbReference type="NCBI Taxonomy" id="268141"/>
    <lineage>
        <taxon>Bacteria</taxon>
        <taxon>Bacillati</taxon>
        <taxon>Cyanobacteriota</taxon>
        <taxon>Cyanophyceae</taxon>
        <taxon>Leptolyngbyales</taxon>
        <taxon>Leptolyngbyaceae</taxon>
        <taxon>Phormidesmis</taxon>
    </lineage>
</organism>
<gene>
    <name evidence="3" type="ORF">DCF15_10205</name>
</gene>
<dbReference type="PANTHER" id="PTHR34556">
    <property type="match status" value="1"/>
</dbReference>
<evidence type="ECO:0000259" key="1">
    <source>
        <dbReference type="Pfam" id="PF06485"/>
    </source>
</evidence>
<dbReference type="InterPro" id="IPR009472">
    <property type="entry name" value="Tab2-like"/>
</dbReference>
<name>A0A2W4XHK9_9CYAN</name>
<reference evidence="4" key="1">
    <citation type="submission" date="2018-04" db="EMBL/GenBank/DDBJ databases">
        <authorList>
            <person name="Cornet L."/>
        </authorList>
    </citation>
    <scope>NUCLEOTIDE SEQUENCE [LARGE SCALE GENOMIC DNA]</scope>
</reference>
<proteinExistence type="predicted"/>
<dbReference type="EMBL" id="QBMP01000090">
    <property type="protein sequence ID" value="PZO55632.1"/>
    <property type="molecule type" value="Genomic_DNA"/>
</dbReference>
<dbReference type="GO" id="GO:0003723">
    <property type="term" value="F:RNA binding"/>
    <property type="evidence" value="ECO:0007669"/>
    <property type="project" value="InterPro"/>
</dbReference>
<sequence length="297" mass="33413">MGTVWDLDFYARPILDERQKKRWEILICEGLQSVEDDPEQLFRYSKYVSNSEVNSDQLKAALMEAIAQSGTQPTRVRYFRYQMQNMIKRACEEMGLLPYPSRRTLALQQWLEDRRKHVYPNEPGYQESLSASVATPLEVVSPLPDALIGQKWSLVTLPAKDFASMSEWDVGFGEAFPLAAVGVAPETPIPGFIIYSNRAVALAAWMSGLEIACVRAGREESTNYISKNTATARLLMDTGTTETWLLADLVAPETQAEGQRFEEAKAVANNVHFIAVQERAESESFAGLWLMQSREFG</sequence>
<dbReference type="AlphaFoldDB" id="A0A2W4XHK9"/>
<evidence type="ECO:0000313" key="4">
    <source>
        <dbReference type="Proteomes" id="UP000249794"/>
    </source>
</evidence>
<feature type="domain" description="RNA-binding protein Tab2/Atab2 C-terminal" evidence="2">
    <location>
        <begin position="133"/>
        <end position="292"/>
    </location>
</feature>
<dbReference type="PANTHER" id="PTHR34556:SF2">
    <property type="entry name" value="PROTEIN TAB2 HOMOLOG, CHLOROPLASTIC"/>
    <property type="match status" value="1"/>
</dbReference>
<accession>A0A2W4XHK9</accession>
<dbReference type="InterPro" id="IPR046760">
    <property type="entry name" value="Tab2-like_N"/>
</dbReference>